<keyword evidence="2" id="KW-1185">Reference proteome</keyword>
<organism evidence="1 2">
    <name type="scientific">Gordonia pseudamarae</name>
    <dbReference type="NCBI Taxonomy" id="2831662"/>
    <lineage>
        <taxon>Bacteria</taxon>
        <taxon>Bacillati</taxon>
        <taxon>Actinomycetota</taxon>
        <taxon>Actinomycetes</taxon>
        <taxon>Mycobacteriales</taxon>
        <taxon>Gordoniaceae</taxon>
        <taxon>Gordonia</taxon>
    </lineage>
</organism>
<evidence type="ECO:0000313" key="2">
    <source>
        <dbReference type="Proteomes" id="UP001059836"/>
    </source>
</evidence>
<dbReference type="Proteomes" id="UP001059836">
    <property type="component" value="Chromosome"/>
</dbReference>
<dbReference type="RefSeq" id="WP_213245241.1">
    <property type="nucleotide sequence ID" value="NZ_CP045806.1"/>
</dbReference>
<protein>
    <submittedName>
        <fullName evidence="1">Uncharacterized protein</fullName>
    </submittedName>
</protein>
<accession>A0ABX6IM27</accession>
<proteinExistence type="predicted"/>
<dbReference type="EMBL" id="CP045809">
    <property type="protein sequence ID" value="QHN36972.1"/>
    <property type="molecule type" value="Genomic_DNA"/>
</dbReference>
<sequence length="269" mass="31365">MTAEIETMLPLYEAKMIAAYDHRAADVVKSETATKRQNQPRYLTTFEHQDVTRVALPYYWVAEEDMPEREDEWLLAFLRITSATNHRTFISSALPWSAAGDSVFLAHADTKPSCLLACFNSFVFDFVSRQKISGLNMLFYIVRQLPVPTPQQLAMPFTWTGDKTIADWIDQRVLELTYTAHDMQDFGESLNESGEVFVWDEDRRSYIRAELDAAFFRLYGIERDDVDYIMDTFPIVKRKDEAEHGEYHTKRLILEVYDRMSDLPEQRSV</sequence>
<evidence type="ECO:0000313" key="1">
    <source>
        <dbReference type="EMBL" id="QHN36972.1"/>
    </source>
</evidence>
<name>A0ABX6IM27_9ACTN</name>
<reference evidence="1" key="1">
    <citation type="journal article" date="2021" name="Nat. Microbiol.">
        <title>Cocultivation of an ultrasmall environmental parasitic bacterium with lytic ability against bacteria associated with wastewater foams.</title>
        <authorList>
            <person name="Batinovic S."/>
            <person name="Rose J.J.A."/>
            <person name="Ratcliffe J."/>
            <person name="Seviour R.J."/>
            <person name="Petrovski S."/>
        </authorList>
    </citation>
    <scope>NUCLEOTIDE SEQUENCE</scope>
    <source>
        <strain evidence="1">CON9</strain>
    </source>
</reference>
<gene>
    <name evidence="1" type="ORF">GII31_20810</name>
</gene>